<sequence>DYRLGRWTTPEDVLSRYTLDGVVRTDDTVSRKEALRGSNTKDYTVTIGKRDPNVTNIWGNLRQMQEVYVIIKRIGPGAEIRDQHTIPRSYTVSPINDTTRSAPNPTIPDADGFPKYHPNPIQVIPWTNAITGCPTASDLAYVEDGITKHGIALRLGWANYASDAINSLAINDAWHDAGSLMKLPRVDLTLNIQRMVI</sequence>
<comment type="caution">
    <text evidence="2">The sequence shown here is derived from an EMBL/GenBank/DDBJ whole genome shotgun (WGS) entry which is preliminary data.</text>
</comment>
<name>X1VV59_9ZZZZ</name>
<feature type="compositionally biased region" description="Polar residues" evidence="1">
    <location>
        <begin position="90"/>
        <end position="104"/>
    </location>
</feature>
<organism evidence="2">
    <name type="scientific">marine sediment metagenome</name>
    <dbReference type="NCBI Taxonomy" id="412755"/>
    <lineage>
        <taxon>unclassified sequences</taxon>
        <taxon>metagenomes</taxon>
        <taxon>ecological metagenomes</taxon>
    </lineage>
</organism>
<reference evidence="2" key="1">
    <citation type="journal article" date="2014" name="Front. Microbiol.">
        <title>High frequency of phylogenetically diverse reductive dehalogenase-homologous genes in deep subseafloor sedimentary metagenomes.</title>
        <authorList>
            <person name="Kawai M."/>
            <person name="Futagami T."/>
            <person name="Toyoda A."/>
            <person name="Takaki Y."/>
            <person name="Nishi S."/>
            <person name="Hori S."/>
            <person name="Arai W."/>
            <person name="Tsubouchi T."/>
            <person name="Morono Y."/>
            <person name="Uchiyama I."/>
            <person name="Ito T."/>
            <person name="Fujiyama A."/>
            <person name="Inagaki F."/>
            <person name="Takami H."/>
        </authorList>
    </citation>
    <scope>NUCLEOTIDE SEQUENCE</scope>
    <source>
        <strain evidence="2">Expedition CK06-06</strain>
    </source>
</reference>
<gene>
    <name evidence="2" type="ORF">S12H4_51497</name>
</gene>
<feature type="non-terminal residue" evidence="2">
    <location>
        <position position="1"/>
    </location>
</feature>
<evidence type="ECO:0000256" key="1">
    <source>
        <dbReference type="SAM" id="MobiDB-lite"/>
    </source>
</evidence>
<accession>X1VV59</accession>
<dbReference type="EMBL" id="BARW01032550">
    <property type="protein sequence ID" value="GAJ14315.1"/>
    <property type="molecule type" value="Genomic_DNA"/>
</dbReference>
<protein>
    <submittedName>
        <fullName evidence="2">Uncharacterized protein</fullName>
    </submittedName>
</protein>
<feature type="region of interest" description="Disordered" evidence="1">
    <location>
        <begin position="90"/>
        <end position="114"/>
    </location>
</feature>
<proteinExistence type="predicted"/>
<evidence type="ECO:0000313" key="2">
    <source>
        <dbReference type="EMBL" id="GAJ14315.1"/>
    </source>
</evidence>
<dbReference type="AlphaFoldDB" id="X1VV59"/>